<comment type="caution">
    <text evidence="7">The sequence shown here is derived from an EMBL/GenBank/DDBJ whole genome shotgun (WGS) entry which is preliminary data.</text>
</comment>
<feature type="non-terminal residue" evidence="7">
    <location>
        <position position="1"/>
    </location>
</feature>
<feature type="transmembrane region" description="Helical" evidence="5">
    <location>
        <begin position="87"/>
        <end position="104"/>
    </location>
</feature>
<dbReference type="EMBL" id="JAMKFB020000001">
    <property type="protein sequence ID" value="KAL0204217.1"/>
    <property type="molecule type" value="Genomic_DNA"/>
</dbReference>
<sequence>PEELTDVLEISNIVFTSLFALEMLLKLSACGVFDYISNPYNIFDGIIVIISVCEIVGQADGGFSVLRTFRLLRVLKLVRQLVVLMKTMDNVATFCMLLMLFIFIF</sequence>
<keyword evidence="8" id="KW-1185">Reference proteome</keyword>
<dbReference type="SUPFAM" id="SSF81324">
    <property type="entry name" value="Voltage-gated potassium channels"/>
    <property type="match status" value="1"/>
</dbReference>
<dbReference type="InterPro" id="IPR043203">
    <property type="entry name" value="VGCC_Ca_Na"/>
</dbReference>
<dbReference type="InterPro" id="IPR027359">
    <property type="entry name" value="Volt_channel_dom_sf"/>
</dbReference>
<dbReference type="GO" id="GO:0016020">
    <property type="term" value="C:membrane"/>
    <property type="evidence" value="ECO:0007669"/>
    <property type="project" value="UniProtKB-SubCell"/>
</dbReference>
<organism evidence="7 8">
    <name type="scientific">Cirrhinus mrigala</name>
    <name type="common">Mrigala</name>
    <dbReference type="NCBI Taxonomy" id="683832"/>
    <lineage>
        <taxon>Eukaryota</taxon>
        <taxon>Metazoa</taxon>
        <taxon>Chordata</taxon>
        <taxon>Craniata</taxon>
        <taxon>Vertebrata</taxon>
        <taxon>Euteleostomi</taxon>
        <taxon>Actinopterygii</taxon>
        <taxon>Neopterygii</taxon>
        <taxon>Teleostei</taxon>
        <taxon>Ostariophysi</taxon>
        <taxon>Cypriniformes</taxon>
        <taxon>Cyprinidae</taxon>
        <taxon>Labeoninae</taxon>
        <taxon>Labeonini</taxon>
        <taxon>Cirrhinus</taxon>
    </lineage>
</organism>
<evidence type="ECO:0000256" key="2">
    <source>
        <dbReference type="ARBA" id="ARBA00022692"/>
    </source>
</evidence>
<dbReference type="Gene3D" id="1.20.120.350">
    <property type="entry name" value="Voltage-gated potassium channels. Chain C"/>
    <property type="match status" value="1"/>
</dbReference>
<proteinExistence type="predicted"/>
<accession>A0ABD0S086</accession>
<evidence type="ECO:0000259" key="6">
    <source>
        <dbReference type="Pfam" id="PF00520"/>
    </source>
</evidence>
<keyword evidence="3 5" id="KW-1133">Transmembrane helix</keyword>
<protein>
    <recommendedName>
        <fullName evidence="6">Ion transport domain-containing protein</fullName>
    </recommendedName>
</protein>
<dbReference type="PANTHER" id="PTHR10037:SF230">
    <property type="entry name" value="CA[2+]-CHANNEL PROTEIN ALPHA[[1]] SUBUNIT T, ISOFORM F"/>
    <property type="match status" value="1"/>
</dbReference>
<dbReference type="Proteomes" id="UP001529510">
    <property type="component" value="Unassembled WGS sequence"/>
</dbReference>
<evidence type="ECO:0000313" key="7">
    <source>
        <dbReference type="EMBL" id="KAL0204217.1"/>
    </source>
</evidence>
<gene>
    <name evidence="7" type="ORF">M9458_002235</name>
</gene>
<dbReference type="AlphaFoldDB" id="A0ABD0S086"/>
<dbReference type="PANTHER" id="PTHR10037">
    <property type="entry name" value="VOLTAGE-GATED CATION CHANNEL CALCIUM AND SODIUM"/>
    <property type="match status" value="1"/>
</dbReference>
<evidence type="ECO:0000256" key="3">
    <source>
        <dbReference type="ARBA" id="ARBA00022989"/>
    </source>
</evidence>
<keyword evidence="4 5" id="KW-0472">Membrane</keyword>
<evidence type="ECO:0000313" key="8">
    <source>
        <dbReference type="Proteomes" id="UP001529510"/>
    </source>
</evidence>
<evidence type="ECO:0000256" key="1">
    <source>
        <dbReference type="ARBA" id="ARBA00004141"/>
    </source>
</evidence>
<reference evidence="7 8" key="1">
    <citation type="submission" date="2024-05" db="EMBL/GenBank/DDBJ databases">
        <title>Genome sequencing and assembly of Indian major carp, Cirrhinus mrigala (Hamilton, 1822).</title>
        <authorList>
            <person name="Mohindra V."/>
            <person name="Chowdhury L.M."/>
            <person name="Lal K."/>
            <person name="Jena J.K."/>
        </authorList>
    </citation>
    <scope>NUCLEOTIDE SEQUENCE [LARGE SCALE GENOMIC DNA]</scope>
    <source>
        <strain evidence="7">CM1030</strain>
        <tissue evidence="7">Blood</tissue>
    </source>
</reference>
<feature type="transmembrane region" description="Helical" evidence="5">
    <location>
        <begin position="12"/>
        <end position="36"/>
    </location>
</feature>
<feature type="non-terminal residue" evidence="7">
    <location>
        <position position="105"/>
    </location>
</feature>
<comment type="subcellular location">
    <subcellularLocation>
        <location evidence="1">Membrane</location>
        <topology evidence="1">Multi-pass membrane protein</topology>
    </subcellularLocation>
</comment>
<keyword evidence="2 5" id="KW-0812">Transmembrane</keyword>
<evidence type="ECO:0000256" key="4">
    <source>
        <dbReference type="ARBA" id="ARBA00023136"/>
    </source>
</evidence>
<dbReference type="Pfam" id="PF00520">
    <property type="entry name" value="Ion_trans"/>
    <property type="match status" value="1"/>
</dbReference>
<evidence type="ECO:0000256" key="5">
    <source>
        <dbReference type="SAM" id="Phobius"/>
    </source>
</evidence>
<feature type="domain" description="Ion transport" evidence="6">
    <location>
        <begin position="2"/>
        <end position="105"/>
    </location>
</feature>
<name>A0ABD0S086_CIRMR</name>
<dbReference type="InterPro" id="IPR005821">
    <property type="entry name" value="Ion_trans_dom"/>
</dbReference>